<reference evidence="4 5" key="1">
    <citation type="submission" date="2018-11" db="EMBL/GenBank/DDBJ databases">
        <title>Vibrio ponticus strain CAIM 1751 pathogenic for the snapper Lutjanus guttatus.</title>
        <authorList>
            <person name="Soto-Rodriguez S."/>
            <person name="Lozano-Olvera R."/>
            <person name="Gomez-Gil B."/>
        </authorList>
    </citation>
    <scope>NUCLEOTIDE SEQUENCE [LARGE SCALE GENOMIC DNA]</scope>
    <source>
        <strain evidence="4 5">CAIM 1751</strain>
    </source>
</reference>
<protein>
    <submittedName>
        <fullName evidence="4">DUF2057 domain-containing protein</fullName>
    </submittedName>
</protein>
<comment type="caution">
    <text evidence="4">The sequence shown here is derived from an EMBL/GenBank/DDBJ whole genome shotgun (WGS) entry which is preliminary data.</text>
</comment>
<sequence length="212" mass="23579">MVKWLTIVLLAVSSSSFATQVELTRGVEFSVLNQQDVEGKGSVSLVNGDNQLVIRLDRSFGDGDNRKEILTPPFLVTIPAQANTQLLEIGLVSTKERKLHKLIKANQSVFTISLDGQEIEHSLVELPGKNGFMPYGDLVGLTKKYNQENGLMYEAGTLRDLKQELKTVSEGSSDISTGNESEATLQLKIWFSRASEKEKKQHLEWVMSQLIN</sequence>
<dbReference type="RefSeq" id="WP_123782147.1">
    <property type="nucleotide sequence ID" value="NZ_RKIK01000029.1"/>
</dbReference>
<evidence type="ECO:0000256" key="3">
    <source>
        <dbReference type="SAM" id="SignalP"/>
    </source>
</evidence>
<dbReference type="AlphaFoldDB" id="A0A3N3DZU8"/>
<comment type="similarity">
    <text evidence="1">Belongs to the UPF0319 family.</text>
</comment>
<keyword evidence="2 3" id="KW-0732">Signal</keyword>
<accession>A0A3N3DZU8</accession>
<organism evidence="4 5">
    <name type="scientific">Vibrio ponticus</name>
    <dbReference type="NCBI Taxonomy" id="265668"/>
    <lineage>
        <taxon>Bacteria</taxon>
        <taxon>Pseudomonadati</taxon>
        <taxon>Pseudomonadota</taxon>
        <taxon>Gammaproteobacteria</taxon>
        <taxon>Vibrionales</taxon>
        <taxon>Vibrionaceae</taxon>
        <taxon>Vibrio</taxon>
    </lineage>
</organism>
<gene>
    <name evidence="4" type="ORF">EGH82_11280</name>
</gene>
<feature type="signal peptide" evidence="3">
    <location>
        <begin position="1"/>
        <end position="18"/>
    </location>
</feature>
<evidence type="ECO:0000256" key="2">
    <source>
        <dbReference type="ARBA" id="ARBA00022729"/>
    </source>
</evidence>
<dbReference type="PANTHER" id="PTHR38108:SF1">
    <property type="entry name" value="UPF0319 PROTEIN YCCT"/>
    <property type="match status" value="1"/>
</dbReference>
<dbReference type="EMBL" id="RKIK01000029">
    <property type="protein sequence ID" value="ROV59930.1"/>
    <property type="molecule type" value="Genomic_DNA"/>
</dbReference>
<evidence type="ECO:0000313" key="4">
    <source>
        <dbReference type="EMBL" id="ROV59930.1"/>
    </source>
</evidence>
<proteinExistence type="inferred from homology"/>
<feature type="chain" id="PRO_5018109326" evidence="3">
    <location>
        <begin position="19"/>
        <end position="212"/>
    </location>
</feature>
<dbReference type="PANTHER" id="PTHR38108">
    <property type="entry name" value="UPF0319 PROTEIN YCCT"/>
    <property type="match status" value="1"/>
</dbReference>
<dbReference type="Proteomes" id="UP000278792">
    <property type="component" value="Unassembled WGS sequence"/>
</dbReference>
<dbReference type="InterPro" id="IPR018635">
    <property type="entry name" value="UPF0319"/>
</dbReference>
<name>A0A3N3DZU8_9VIBR</name>
<dbReference type="Pfam" id="PF09829">
    <property type="entry name" value="DUF2057"/>
    <property type="match status" value="1"/>
</dbReference>
<evidence type="ECO:0000313" key="5">
    <source>
        <dbReference type="Proteomes" id="UP000278792"/>
    </source>
</evidence>
<evidence type="ECO:0000256" key="1">
    <source>
        <dbReference type="ARBA" id="ARBA00008490"/>
    </source>
</evidence>